<dbReference type="InterPro" id="IPR036638">
    <property type="entry name" value="HLH_DNA-bd_sf"/>
</dbReference>
<evidence type="ECO:0000313" key="1">
    <source>
        <dbReference type="EMBL" id="MBB3109216.1"/>
    </source>
</evidence>
<dbReference type="SUPFAM" id="SSF140500">
    <property type="entry name" value="BAS1536-like"/>
    <property type="match status" value="1"/>
</dbReference>
<dbReference type="Gene3D" id="4.10.280.10">
    <property type="entry name" value="Helix-loop-helix DNA-binding domain"/>
    <property type="match status" value="1"/>
</dbReference>
<dbReference type="AlphaFoldDB" id="A0A7W5AVV0"/>
<name>A0A7W5AVV0_9BACL</name>
<accession>A0A7W5AVV0</accession>
<sequence length="43" mass="4924">MANRQQDLLHHDVLLLSQSLDLLIVKAQTKKRKLLEEAKATRG</sequence>
<organism evidence="1 2">
    <name type="scientific">Paenibacillus phyllosphaerae</name>
    <dbReference type="NCBI Taxonomy" id="274593"/>
    <lineage>
        <taxon>Bacteria</taxon>
        <taxon>Bacillati</taxon>
        <taxon>Bacillota</taxon>
        <taxon>Bacilli</taxon>
        <taxon>Bacillales</taxon>
        <taxon>Paenibacillaceae</taxon>
        <taxon>Paenibacillus</taxon>
    </lineage>
</organism>
<proteinExistence type="predicted"/>
<dbReference type="Pfam" id="PF09388">
    <property type="entry name" value="SpoOE-like"/>
    <property type="match status" value="1"/>
</dbReference>
<keyword evidence="2" id="KW-1185">Reference proteome</keyword>
<protein>
    <submittedName>
        <fullName evidence="1">Uncharacterized protein</fullName>
    </submittedName>
</protein>
<dbReference type="Proteomes" id="UP000570361">
    <property type="component" value="Unassembled WGS sequence"/>
</dbReference>
<dbReference type="EMBL" id="JACHXK010000002">
    <property type="protein sequence ID" value="MBB3109216.1"/>
    <property type="molecule type" value="Genomic_DNA"/>
</dbReference>
<evidence type="ECO:0000313" key="2">
    <source>
        <dbReference type="Proteomes" id="UP000570361"/>
    </source>
</evidence>
<gene>
    <name evidence="1" type="ORF">FHS18_001268</name>
</gene>
<comment type="caution">
    <text evidence="1">The sequence shown here is derived from an EMBL/GenBank/DDBJ whole genome shotgun (WGS) entry which is preliminary data.</text>
</comment>
<dbReference type="GO" id="GO:0043937">
    <property type="term" value="P:regulation of sporulation"/>
    <property type="evidence" value="ECO:0007669"/>
    <property type="project" value="InterPro"/>
</dbReference>
<reference evidence="1 2" key="1">
    <citation type="submission" date="2020-08" db="EMBL/GenBank/DDBJ databases">
        <title>Genomic Encyclopedia of Type Strains, Phase III (KMG-III): the genomes of soil and plant-associated and newly described type strains.</title>
        <authorList>
            <person name="Whitman W."/>
        </authorList>
    </citation>
    <scope>NUCLEOTIDE SEQUENCE [LARGE SCALE GENOMIC DNA]</scope>
    <source>
        <strain evidence="1 2">CECT 5862</strain>
    </source>
</reference>
<dbReference type="InterPro" id="IPR037208">
    <property type="entry name" value="Spo0E-like_sf"/>
</dbReference>
<dbReference type="InterPro" id="IPR018540">
    <property type="entry name" value="Spo0E-like"/>
</dbReference>
<dbReference type="GO" id="GO:0046983">
    <property type="term" value="F:protein dimerization activity"/>
    <property type="evidence" value="ECO:0007669"/>
    <property type="project" value="InterPro"/>
</dbReference>